<dbReference type="AlphaFoldDB" id="A0A179EQ43"/>
<dbReference type="Gene3D" id="1.20.1740.10">
    <property type="entry name" value="Amino acid/polyamine transporter I"/>
    <property type="match status" value="1"/>
</dbReference>
<organism evidence="9 10">
    <name type="scientific">Enterococcus thailandicus</name>
    <dbReference type="NCBI Taxonomy" id="417368"/>
    <lineage>
        <taxon>Bacteria</taxon>
        <taxon>Bacillati</taxon>
        <taxon>Bacillota</taxon>
        <taxon>Bacilli</taxon>
        <taxon>Lactobacillales</taxon>
        <taxon>Enterococcaceae</taxon>
        <taxon>Enterococcus</taxon>
    </lineage>
</organism>
<evidence type="ECO:0000256" key="2">
    <source>
        <dbReference type="ARBA" id="ARBA00022475"/>
    </source>
</evidence>
<dbReference type="OrthoDB" id="3181223at2"/>
<accession>A0A179EQ43</accession>
<dbReference type="Pfam" id="PF13520">
    <property type="entry name" value="AA_permease_2"/>
    <property type="match status" value="1"/>
</dbReference>
<evidence type="ECO:0000256" key="6">
    <source>
        <dbReference type="SAM" id="MobiDB-lite"/>
    </source>
</evidence>
<evidence type="ECO:0000256" key="1">
    <source>
        <dbReference type="ARBA" id="ARBA00004651"/>
    </source>
</evidence>
<feature type="transmembrane region" description="Helical" evidence="7">
    <location>
        <begin position="297"/>
        <end position="318"/>
    </location>
</feature>
<dbReference type="PATRIC" id="fig|417368.6.peg.1591"/>
<evidence type="ECO:0000256" key="5">
    <source>
        <dbReference type="ARBA" id="ARBA00023136"/>
    </source>
</evidence>
<feature type="transmembrane region" description="Helical" evidence="7">
    <location>
        <begin position="426"/>
        <end position="445"/>
    </location>
</feature>
<dbReference type="InterPro" id="IPR050367">
    <property type="entry name" value="APC_superfamily"/>
</dbReference>
<evidence type="ECO:0000256" key="4">
    <source>
        <dbReference type="ARBA" id="ARBA00022989"/>
    </source>
</evidence>
<gene>
    <name evidence="9" type="ORF">A6E74_09225</name>
    <name evidence="8" type="ORF">ETH01_09900</name>
</gene>
<evidence type="ECO:0000256" key="3">
    <source>
        <dbReference type="ARBA" id="ARBA00022692"/>
    </source>
</evidence>
<proteinExistence type="predicted"/>
<comment type="subcellular location">
    <subcellularLocation>
        <location evidence="1">Cell membrane</location>
        <topology evidence="1">Multi-pass membrane protein</topology>
    </subcellularLocation>
</comment>
<dbReference type="KEGG" id="eth:CK496_05200"/>
<feature type="transmembrane region" description="Helical" evidence="7">
    <location>
        <begin position="249"/>
        <end position="277"/>
    </location>
</feature>
<dbReference type="Proteomes" id="UP000078516">
    <property type="component" value="Unassembled WGS sequence"/>
</dbReference>
<evidence type="ECO:0000256" key="7">
    <source>
        <dbReference type="SAM" id="Phobius"/>
    </source>
</evidence>
<feature type="transmembrane region" description="Helical" evidence="7">
    <location>
        <begin position="28"/>
        <end position="49"/>
    </location>
</feature>
<feature type="transmembrane region" description="Helical" evidence="7">
    <location>
        <begin position="214"/>
        <end position="237"/>
    </location>
</feature>
<dbReference type="PIRSF" id="PIRSF006060">
    <property type="entry name" value="AA_transporter"/>
    <property type="match status" value="1"/>
</dbReference>
<keyword evidence="4 7" id="KW-1133">Transmembrane helix</keyword>
<feature type="transmembrane region" description="Helical" evidence="7">
    <location>
        <begin position="339"/>
        <end position="360"/>
    </location>
</feature>
<evidence type="ECO:0000313" key="8">
    <source>
        <dbReference type="EMBL" id="GEK36703.1"/>
    </source>
</evidence>
<dbReference type="GO" id="GO:0022857">
    <property type="term" value="F:transmembrane transporter activity"/>
    <property type="evidence" value="ECO:0007669"/>
    <property type="project" value="InterPro"/>
</dbReference>
<feature type="transmembrane region" description="Helical" evidence="7">
    <location>
        <begin position="173"/>
        <end position="194"/>
    </location>
</feature>
<evidence type="ECO:0000313" key="9">
    <source>
        <dbReference type="EMBL" id="OAQ55294.1"/>
    </source>
</evidence>
<dbReference type="RefSeq" id="WP_067484349.1">
    <property type="nucleotide sequence ID" value="NZ_BJUG01000004.1"/>
</dbReference>
<feature type="transmembrane region" description="Helical" evidence="7">
    <location>
        <begin position="61"/>
        <end position="86"/>
    </location>
</feature>
<comment type="caution">
    <text evidence="9">The sequence shown here is derived from an EMBL/GenBank/DDBJ whole genome shotgun (WGS) entry which is preliminary data.</text>
</comment>
<feature type="transmembrane region" description="Helical" evidence="7">
    <location>
        <begin position="372"/>
        <end position="390"/>
    </location>
</feature>
<protein>
    <submittedName>
        <fullName evidence="9">Amino acid permease</fullName>
    </submittedName>
</protein>
<keyword evidence="3 7" id="KW-0812">Transmembrane</keyword>
<feature type="transmembrane region" description="Helical" evidence="7">
    <location>
        <begin position="402"/>
        <end position="420"/>
    </location>
</feature>
<keyword evidence="10" id="KW-1185">Reference proteome</keyword>
<dbReference type="PANTHER" id="PTHR42770:SF18">
    <property type="entry name" value="ARGININE_AGMATINE ANTIPORTER"/>
    <property type="match status" value="1"/>
</dbReference>
<keyword evidence="5 7" id="KW-0472">Membrane</keyword>
<dbReference type="GO" id="GO:0005886">
    <property type="term" value="C:plasma membrane"/>
    <property type="evidence" value="ECO:0007669"/>
    <property type="project" value="UniProtKB-SubCell"/>
</dbReference>
<evidence type="ECO:0000313" key="10">
    <source>
        <dbReference type="Proteomes" id="UP000078516"/>
    </source>
</evidence>
<dbReference type="PANTHER" id="PTHR42770">
    <property type="entry name" value="AMINO ACID TRANSPORTER-RELATED"/>
    <property type="match status" value="1"/>
</dbReference>
<dbReference type="Proteomes" id="UP000321361">
    <property type="component" value="Unassembled WGS sequence"/>
</dbReference>
<feature type="transmembrane region" description="Helical" evidence="7">
    <location>
        <begin position="98"/>
        <end position="123"/>
    </location>
</feature>
<dbReference type="InterPro" id="IPR002293">
    <property type="entry name" value="AA/rel_permease1"/>
</dbReference>
<reference evidence="8 11" key="2">
    <citation type="submission" date="2019-07" db="EMBL/GenBank/DDBJ databases">
        <title>Whole genome shotgun sequence of Enterococcus thailandicus NBRC 101867.</title>
        <authorList>
            <person name="Hosoyama A."/>
            <person name="Uohara A."/>
            <person name="Ohji S."/>
            <person name="Ichikawa N."/>
        </authorList>
    </citation>
    <scope>NUCLEOTIDE SEQUENCE [LARGE SCALE GENOMIC DNA]</scope>
    <source>
        <strain evidence="8 11">NBRC 101867</strain>
    </source>
</reference>
<dbReference type="EMBL" id="LWMN01000014">
    <property type="protein sequence ID" value="OAQ55294.1"/>
    <property type="molecule type" value="Genomic_DNA"/>
</dbReference>
<name>A0A179EQ43_ENTTH</name>
<reference evidence="9 10" key="1">
    <citation type="submission" date="2016-04" db="EMBL/GenBank/DDBJ databases">
        <title>Draft genome of an Enterococcus thailandicus strain isolated from bovine feces.</title>
        <authorList>
            <person name="Beukers A.G."/>
            <person name="Zaheer R."/>
            <person name="Goji N."/>
            <person name="Cook S.R."/>
            <person name="Amoako K."/>
            <person name="Chaves A.V."/>
            <person name="Ward M.P."/>
            <person name="Mcallister T.A."/>
        </authorList>
    </citation>
    <scope>NUCLEOTIDE SEQUENCE [LARGE SCALE GENOMIC DNA]</scope>
    <source>
        <strain evidence="9 10">F0711D 46</strain>
    </source>
</reference>
<evidence type="ECO:0000313" key="11">
    <source>
        <dbReference type="Proteomes" id="UP000321361"/>
    </source>
</evidence>
<feature type="region of interest" description="Disordered" evidence="6">
    <location>
        <begin position="1"/>
        <end position="20"/>
    </location>
</feature>
<feature type="compositionally biased region" description="Basic and acidic residues" evidence="6">
    <location>
        <begin position="11"/>
        <end position="20"/>
    </location>
</feature>
<feature type="transmembrane region" description="Helical" evidence="7">
    <location>
        <begin position="143"/>
        <end position="161"/>
    </location>
</feature>
<dbReference type="EMBL" id="BJUG01000004">
    <property type="protein sequence ID" value="GEK36703.1"/>
    <property type="molecule type" value="Genomic_DNA"/>
</dbReference>
<dbReference type="GeneID" id="77487033"/>
<sequence length="456" mass="48709">MQNEEQIPEISDIKDPEEFSKGEENEKFSLSGATLYGINAVIGSGIFLLPRTIYQDLGPASLVAILVVVLLVLMLAVCFAEVAGYFSKNGGAFQYTKAAFGDFVGFNVGILGWFVTIIAWAAMAAGFSKLLIQTFPTLEGQNTLISVLLIIFLSIINSMGIKTSKIFTITITIAKLIPIIAFTLMSIFFIKNGINAGNFTPFLQLNPDMTLSQAMASTSLTVFYAFIGFEALPVVAGEMRNAKKNVPKAIIGSISIVSILYFMIIAGTIAMLGTGILQSNAPVQDAFVEMVGPAGKWIISIGALISIAGLNMGDSLMIPRYGASISDEGLLPKVIAKKNAKGAPIVAIIVSGLITIGFLLSGSFEQLAELSVVFRFFQYIPTALALIWLRRKKMDTVPAFKLPLGPIIPVISIAVSIWMVAAANPFNLIAGLVGVIVASLLYFVINKGSRPGTTPE</sequence>
<keyword evidence="2" id="KW-1003">Cell membrane</keyword>